<organism evidence="1 2">
    <name type="scientific">Triticum urartu</name>
    <name type="common">Red wild einkorn</name>
    <name type="synonym">Crithodium urartu</name>
    <dbReference type="NCBI Taxonomy" id="4572"/>
    <lineage>
        <taxon>Eukaryota</taxon>
        <taxon>Viridiplantae</taxon>
        <taxon>Streptophyta</taxon>
        <taxon>Embryophyta</taxon>
        <taxon>Tracheophyta</taxon>
        <taxon>Spermatophyta</taxon>
        <taxon>Magnoliopsida</taxon>
        <taxon>Liliopsida</taxon>
        <taxon>Poales</taxon>
        <taxon>Poaceae</taxon>
        <taxon>BOP clade</taxon>
        <taxon>Pooideae</taxon>
        <taxon>Triticodae</taxon>
        <taxon>Triticeae</taxon>
        <taxon>Triticinae</taxon>
        <taxon>Triticum</taxon>
    </lineage>
</organism>
<accession>A0A8R7UJ10</accession>
<reference evidence="2" key="1">
    <citation type="journal article" date="2013" name="Nature">
        <title>Draft genome of the wheat A-genome progenitor Triticum urartu.</title>
        <authorList>
            <person name="Ling H.Q."/>
            <person name="Zhao S."/>
            <person name="Liu D."/>
            <person name="Wang J."/>
            <person name="Sun H."/>
            <person name="Zhang C."/>
            <person name="Fan H."/>
            <person name="Li D."/>
            <person name="Dong L."/>
            <person name="Tao Y."/>
            <person name="Gao C."/>
            <person name="Wu H."/>
            <person name="Li Y."/>
            <person name="Cui Y."/>
            <person name="Guo X."/>
            <person name="Zheng S."/>
            <person name="Wang B."/>
            <person name="Yu K."/>
            <person name="Liang Q."/>
            <person name="Yang W."/>
            <person name="Lou X."/>
            <person name="Chen J."/>
            <person name="Feng M."/>
            <person name="Jian J."/>
            <person name="Zhang X."/>
            <person name="Luo G."/>
            <person name="Jiang Y."/>
            <person name="Liu J."/>
            <person name="Wang Z."/>
            <person name="Sha Y."/>
            <person name="Zhang B."/>
            <person name="Wu H."/>
            <person name="Tang D."/>
            <person name="Shen Q."/>
            <person name="Xue P."/>
            <person name="Zou S."/>
            <person name="Wang X."/>
            <person name="Liu X."/>
            <person name="Wang F."/>
            <person name="Yang Y."/>
            <person name="An X."/>
            <person name="Dong Z."/>
            <person name="Zhang K."/>
            <person name="Zhang X."/>
            <person name="Luo M.C."/>
            <person name="Dvorak J."/>
            <person name="Tong Y."/>
            <person name="Wang J."/>
            <person name="Yang H."/>
            <person name="Li Z."/>
            <person name="Wang D."/>
            <person name="Zhang A."/>
            <person name="Wang J."/>
        </authorList>
    </citation>
    <scope>NUCLEOTIDE SEQUENCE</scope>
    <source>
        <strain evidence="2">cv. G1812</strain>
    </source>
</reference>
<dbReference type="AlphaFoldDB" id="A0A8R7UJ10"/>
<proteinExistence type="predicted"/>
<dbReference type="Gramene" id="TuG1812G0500002474.01.T01">
    <property type="protein sequence ID" value="TuG1812G0500002474.01.T01"/>
    <property type="gene ID" value="TuG1812G0500002474.01"/>
</dbReference>
<name>A0A8R7UJ10_TRIUA</name>
<dbReference type="EnsemblPlants" id="TuG1812G0500002474.01.T01">
    <property type="protein sequence ID" value="TuG1812G0500002474.01.T01"/>
    <property type="gene ID" value="TuG1812G0500002474.01"/>
</dbReference>
<dbReference type="Proteomes" id="UP000015106">
    <property type="component" value="Chromosome 5"/>
</dbReference>
<evidence type="ECO:0000313" key="1">
    <source>
        <dbReference type="EnsemblPlants" id="TuG1812G0500002474.01.T01"/>
    </source>
</evidence>
<evidence type="ECO:0000313" key="2">
    <source>
        <dbReference type="Proteomes" id="UP000015106"/>
    </source>
</evidence>
<protein>
    <submittedName>
        <fullName evidence="1">Uncharacterized protein</fullName>
    </submittedName>
</protein>
<keyword evidence="2" id="KW-1185">Reference proteome</keyword>
<reference evidence="1" key="2">
    <citation type="submission" date="2018-03" db="EMBL/GenBank/DDBJ databases">
        <title>The Triticum urartu genome reveals the dynamic nature of wheat genome evolution.</title>
        <authorList>
            <person name="Ling H."/>
            <person name="Ma B."/>
            <person name="Shi X."/>
            <person name="Liu H."/>
            <person name="Dong L."/>
            <person name="Sun H."/>
            <person name="Cao Y."/>
            <person name="Gao Q."/>
            <person name="Zheng S."/>
            <person name="Li Y."/>
            <person name="Yu Y."/>
            <person name="Du H."/>
            <person name="Qi M."/>
            <person name="Li Y."/>
            <person name="Yu H."/>
            <person name="Cui Y."/>
            <person name="Wang N."/>
            <person name="Chen C."/>
            <person name="Wu H."/>
            <person name="Zhao Y."/>
            <person name="Zhang J."/>
            <person name="Li Y."/>
            <person name="Zhou W."/>
            <person name="Zhang B."/>
            <person name="Hu W."/>
            <person name="Eijk M."/>
            <person name="Tang J."/>
            <person name="Witsenboer H."/>
            <person name="Zhao S."/>
            <person name="Li Z."/>
            <person name="Zhang A."/>
            <person name="Wang D."/>
            <person name="Liang C."/>
        </authorList>
    </citation>
    <scope>NUCLEOTIDE SEQUENCE [LARGE SCALE GENOMIC DNA]</scope>
    <source>
        <strain evidence="1">cv. G1812</strain>
    </source>
</reference>
<sequence>MHGHGVACNSCTPYICPFKHGPFMSKGLLYEPRNVIAFFSFSFFGRELDQFYTCFHKTKKECVHSSGYQ</sequence>
<reference evidence="1" key="3">
    <citation type="submission" date="2022-06" db="UniProtKB">
        <authorList>
            <consortium name="EnsemblPlants"/>
        </authorList>
    </citation>
    <scope>IDENTIFICATION</scope>
</reference>